<dbReference type="Pfam" id="PF01050">
    <property type="entry name" value="MannoseP_isomer"/>
    <property type="match status" value="1"/>
</dbReference>
<dbReference type="PANTHER" id="PTHR46390">
    <property type="entry name" value="MANNOSE-1-PHOSPHATE GUANYLYLTRANSFERASE"/>
    <property type="match status" value="1"/>
</dbReference>
<dbReference type="InterPro" id="IPR001538">
    <property type="entry name" value="Man6P_isomerase-2_C"/>
</dbReference>
<dbReference type="AlphaFoldDB" id="A0A162K4U9"/>
<accession>A0A162K4U9</accession>
<dbReference type="SUPFAM" id="SSF51182">
    <property type="entry name" value="RmlC-like cupins"/>
    <property type="match status" value="1"/>
</dbReference>
<dbReference type="CDD" id="cd02213">
    <property type="entry name" value="cupin_PMI_typeII_C"/>
    <property type="match status" value="1"/>
</dbReference>
<dbReference type="Pfam" id="PF00483">
    <property type="entry name" value="NTP_transferase"/>
    <property type="match status" value="1"/>
</dbReference>
<dbReference type="InterPro" id="IPR029044">
    <property type="entry name" value="Nucleotide-diphossugar_trans"/>
</dbReference>
<reference evidence="3 4" key="1">
    <citation type="submission" date="2016-03" db="EMBL/GenBank/DDBJ databases">
        <title>Draft genome sequence of Paenibacillus glacialis DSM 22343.</title>
        <authorList>
            <person name="Shin S.-K."/>
            <person name="Yi H."/>
        </authorList>
    </citation>
    <scope>NUCLEOTIDE SEQUENCE [LARGE SCALE GENOMIC DNA]</scope>
    <source>
        <strain evidence="3 4">DSM 22343</strain>
    </source>
</reference>
<dbReference type="InterPro" id="IPR005835">
    <property type="entry name" value="NTP_transferase_dom"/>
</dbReference>
<feature type="domain" description="Nucleotidyl transferase" evidence="1">
    <location>
        <begin position="4"/>
        <end position="266"/>
    </location>
</feature>
<proteinExistence type="predicted"/>
<evidence type="ECO:0000313" key="3">
    <source>
        <dbReference type="EMBL" id="OAB40778.1"/>
    </source>
</evidence>
<dbReference type="PANTHER" id="PTHR46390:SF1">
    <property type="entry name" value="MANNOSE-1-PHOSPHATE GUANYLYLTRANSFERASE"/>
    <property type="match status" value="1"/>
</dbReference>
<evidence type="ECO:0000313" key="4">
    <source>
        <dbReference type="Proteomes" id="UP000076967"/>
    </source>
</evidence>
<gene>
    <name evidence="3" type="ORF">PGLA_17555</name>
</gene>
<dbReference type="OrthoDB" id="9806359at2"/>
<dbReference type="STRING" id="494026.PGLA_17555"/>
<evidence type="ECO:0000259" key="1">
    <source>
        <dbReference type="Pfam" id="PF00483"/>
    </source>
</evidence>
<keyword evidence="3" id="KW-0808">Transferase</keyword>
<dbReference type="EMBL" id="LVJH01000034">
    <property type="protein sequence ID" value="OAB40778.1"/>
    <property type="molecule type" value="Genomic_DNA"/>
</dbReference>
<dbReference type="Proteomes" id="UP000076967">
    <property type="component" value="Unassembled WGS sequence"/>
</dbReference>
<dbReference type="Gene3D" id="3.90.550.10">
    <property type="entry name" value="Spore Coat Polysaccharide Biosynthesis Protein SpsA, Chain A"/>
    <property type="match status" value="1"/>
</dbReference>
<sequence>MRIVLLSGGSGKRLWPLSNEIRSKVFLKLLRSDDGAKESMIQRVCRQLDSVGLLQSISIVTHKSQVEITQNYVGDDIPILGEPHKKGTFTAIALATSYYYSKMNIDPNEIICVLPVDSFAETPFFQLLHTFPNVLAQSRADLALLGSIPKSPSDQYGYIVPNINRIQDREYLSVTHFVEKPDEQQAVHLINNGSLWNCGVFAFSMGFMLSFMKNKGLPTDYDEYLLQYEHLPELSFDHEVVEKTNHAVVIPYDGTWKDLGSWDTLSSHFESGVIGSGQISTDSINTHLVNELPYPIQVIDVSNIIVAASPDGILVASKKNANQIKNKLQYMPQKPKYEEKRWGTCLVLDHSNAVHDATEAVTRKVNVLPGQYISYHSHQKRTEIWTVISGSGEFILDHTVSLIQTGDVLQIPCDAKHAVKAILPLEFIEIQIGTELDKEDILRMTMTWEDAIGLCKNGP</sequence>
<organism evidence="3 4">
    <name type="scientific">Paenibacillus glacialis</name>
    <dbReference type="NCBI Taxonomy" id="494026"/>
    <lineage>
        <taxon>Bacteria</taxon>
        <taxon>Bacillati</taxon>
        <taxon>Bacillota</taxon>
        <taxon>Bacilli</taxon>
        <taxon>Bacillales</taxon>
        <taxon>Paenibacillaceae</taxon>
        <taxon>Paenibacillus</taxon>
    </lineage>
</organism>
<dbReference type="GO" id="GO:0005976">
    <property type="term" value="P:polysaccharide metabolic process"/>
    <property type="evidence" value="ECO:0007669"/>
    <property type="project" value="InterPro"/>
</dbReference>
<name>A0A162K4U9_9BACL</name>
<comment type="caution">
    <text evidence="3">The sequence shown here is derived from an EMBL/GenBank/DDBJ whole genome shotgun (WGS) entry which is preliminary data.</text>
</comment>
<dbReference type="InterPro" id="IPR014710">
    <property type="entry name" value="RmlC-like_jellyroll"/>
</dbReference>
<feature type="domain" description="Mannose-6-phosphate isomerase type II C-terminal" evidence="2">
    <location>
        <begin position="352"/>
        <end position="444"/>
    </location>
</feature>
<evidence type="ECO:0000259" key="2">
    <source>
        <dbReference type="Pfam" id="PF01050"/>
    </source>
</evidence>
<dbReference type="SUPFAM" id="SSF53448">
    <property type="entry name" value="Nucleotide-diphospho-sugar transferases"/>
    <property type="match status" value="1"/>
</dbReference>
<dbReference type="GO" id="GO:0004475">
    <property type="term" value="F:mannose-1-phosphate guanylyltransferase (GTP) activity"/>
    <property type="evidence" value="ECO:0007669"/>
    <property type="project" value="TreeGrafter"/>
</dbReference>
<dbReference type="RefSeq" id="WP_068535336.1">
    <property type="nucleotide sequence ID" value="NZ_LVJH01000034.1"/>
</dbReference>
<dbReference type="InterPro" id="IPR051161">
    <property type="entry name" value="Mannose-6P_isomerase_type2"/>
</dbReference>
<dbReference type="GO" id="GO:0009298">
    <property type="term" value="P:GDP-mannose biosynthetic process"/>
    <property type="evidence" value="ECO:0007669"/>
    <property type="project" value="TreeGrafter"/>
</dbReference>
<dbReference type="Gene3D" id="2.60.120.10">
    <property type="entry name" value="Jelly Rolls"/>
    <property type="match status" value="1"/>
</dbReference>
<keyword evidence="3" id="KW-0548">Nucleotidyltransferase</keyword>
<keyword evidence="4" id="KW-1185">Reference proteome</keyword>
<dbReference type="InterPro" id="IPR011051">
    <property type="entry name" value="RmlC_Cupin_sf"/>
</dbReference>
<protein>
    <submittedName>
        <fullName evidence="3">Mannose-1-phosphate guanylyltransferase</fullName>
    </submittedName>
</protein>